<evidence type="ECO:0000313" key="6">
    <source>
        <dbReference type="Proteomes" id="UP000664795"/>
    </source>
</evidence>
<keyword evidence="6" id="KW-1185">Reference proteome</keyword>
<evidence type="ECO:0000259" key="3">
    <source>
        <dbReference type="Pfam" id="PF21601"/>
    </source>
</evidence>
<dbReference type="Pfam" id="PF12080">
    <property type="entry name" value="GldM_4th"/>
    <property type="match status" value="1"/>
</dbReference>
<dbReference type="Proteomes" id="UP000664795">
    <property type="component" value="Unassembled WGS sequence"/>
</dbReference>
<proteinExistence type="predicted"/>
<protein>
    <submittedName>
        <fullName evidence="5">Gliding motility protein GldM</fullName>
    </submittedName>
</protein>
<dbReference type="InterPro" id="IPR048406">
    <property type="entry name" value="GldM_Ig-like-2"/>
</dbReference>
<dbReference type="InterPro" id="IPR022719">
    <property type="entry name" value="Motility-assoc_prot_GldM_C"/>
</dbReference>
<gene>
    <name evidence="5" type="primary">gldM</name>
    <name evidence="5" type="ORF">J2I48_03135</name>
</gene>
<dbReference type="InterPro" id="IPR019859">
    <property type="entry name" value="Motility-assoc_prot_GldM"/>
</dbReference>
<dbReference type="Pfam" id="PF12081">
    <property type="entry name" value="GldM_1st"/>
    <property type="match status" value="1"/>
</dbReference>
<comment type="caution">
    <text evidence="5">The sequence shown here is derived from an EMBL/GenBank/DDBJ whole genome shotgun (WGS) entry which is preliminary data.</text>
</comment>
<dbReference type="NCBIfam" id="TIGR03517">
    <property type="entry name" value="GldM_gliding"/>
    <property type="match status" value="1"/>
</dbReference>
<organism evidence="5 6">
    <name type="scientific">Fibrella aquatilis</name>
    <dbReference type="NCBI Taxonomy" id="2817059"/>
    <lineage>
        <taxon>Bacteria</taxon>
        <taxon>Pseudomonadati</taxon>
        <taxon>Bacteroidota</taxon>
        <taxon>Cytophagia</taxon>
        <taxon>Cytophagales</taxon>
        <taxon>Spirosomataceae</taxon>
        <taxon>Fibrella</taxon>
    </lineage>
</organism>
<dbReference type="InterPro" id="IPR022720">
    <property type="entry name" value="Motility-assoc_prot_GldM_N"/>
</dbReference>
<evidence type="ECO:0000313" key="5">
    <source>
        <dbReference type="EMBL" id="MBO0929968.1"/>
    </source>
</evidence>
<dbReference type="Pfam" id="PF21602">
    <property type="entry name" value="GldM_3rd"/>
    <property type="match status" value="1"/>
</dbReference>
<feature type="domain" description="Gliding motility-associated protein GldM first immunoglobulin-like" evidence="3">
    <location>
        <begin position="225"/>
        <end position="330"/>
    </location>
</feature>
<name>A0A939G2H6_9BACT</name>
<evidence type="ECO:0000259" key="4">
    <source>
        <dbReference type="Pfam" id="PF21602"/>
    </source>
</evidence>
<dbReference type="AlphaFoldDB" id="A0A939G2H6"/>
<feature type="domain" description="Gliding motility-associated protein GldM second immunoglobulin-like" evidence="4">
    <location>
        <begin position="332"/>
        <end position="409"/>
    </location>
</feature>
<dbReference type="EMBL" id="JAFMYU010000002">
    <property type="protein sequence ID" value="MBO0929968.1"/>
    <property type="molecule type" value="Genomic_DNA"/>
</dbReference>
<dbReference type="InterPro" id="IPR048405">
    <property type="entry name" value="GldM_Ig-like-1"/>
</dbReference>
<reference evidence="5 6" key="1">
    <citation type="submission" date="2021-03" db="EMBL/GenBank/DDBJ databases">
        <title>Fibrella sp. HMF5036 genome sequencing and assembly.</title>
        <authorList>
            <person name="Kang H."/>
            <person name="Kim H."/>
            <person name="Bae S."/>
            <person name="Joh K."/>
        </authorList>
    </citation>
    <scope>NUCLEOTIDE SEQUENCE [LARGE SCALE GENOMIC DNA]</scope>
    <source>
        <strain evidence="5 6">HMF5036</strain>
    </source>
</reference>
<accession>A0A939G2H6</accession>
<feature type="domain" description="Gliding motility-associated protein GldM N-terminal" evidence="2">
    <location>
        <begin position="32"/>
        <end position="222"/>
    </location>
</feature>
<dbReference type="Pfam" id="PF21601">
    <property type="entry name" value="GldM_2nd"/>
    <property type="match status" value="1"/>
</dbReference>
<evidence type="ECO:0000259" key="1">
    <source>
        <dbReference type="Pfam" id="PF12080"/>
    </source>
</evidence>
<sequence>MAGGKETPRQKMIGMMYLVLTALLALQVTSAILEKFVLLNNSLESSTGSSNRVNQETVEKIKQAVSKSGNRPADVAVMGQADQVRKSSSELISSIDALKQRIIAEAGGGTDEQGNIKNLSEEEKVAQIMINGEGRNGEAYKLQTALNGYTESMSKIGNAKYASMALDAKDDPTASRSKDQRGKDFANLNFAQTPVPAALAVLSQKQSDIRRVEGEVLDYLATKVGAQDVKFDKIMAMLSMESKVVVAGTKFKGEMFLAASSSGIQPRMSLNGGPVRMDNGRGIIEFTAQGGGAYDKMGLSRRVLSGSISYNAPDGTVKTVPMQAEYFVAKPSYQVETATMPPLYLGCENKLSIQSPQLGALWNPSFPAEGAQVIPSGERGKITIVPNSARVRLNVVNAGTTLGSEDFKVNRVPRPTIEYLVGGRSTADPRGVPVDGARSLQVRAVADPSFAAYAPNDANFRVTGVTVNLARGTRRVFGPMTLGPGGGSLGAMAAEMQPGDRISVTIEGVQRRNFRGETSDVPMGNMTQNIPLY</sequence>
<dbReference type="RefSeq" id="WP_207333936.1">
    <property type="nucleotide sequence ID" value="NZ_JAFMYU010000002.1"/>
</dbReference>
<feature type="domain" description="Gliding motility-associated protein GldM C-terminal" evidence="1">
    <location>
        <begin position="413"/>
        <end position="530"/>
    </location>
</feature>
<evidence type="ECO:0000259" key="2">
    <source>
        <dbReference type="Pfam" id="PF12081"/>
    </source>
</evidence>